<dbReference type="SMART" id="SM00228">
    <property type="entry name" value="PDZ"/>
    <property type="match status" value="1"/>
</dbReference>
<feature type="transmembrane region" description="Helical" evidence="11">
    <location>
        <begin position="101"/>
        <end position="123"/>
    </location>
</feature>
<keyword evidence="5 11" id="KW-0812">Transmembrane</keyword>
<evidence type="ECO:0000256" key="5">
    <source>
        <dbReference type="ARBA" id="ARBA00022692"/>
    </source>
</evidence>
<evidence type="ECO:0000256" key="4">
    <source>
        <dbReference type="ARBA" id="ARBA00022670"/>
    </source>
</evidence>
<dbReference type="GO" id="GO:0004222">
    <property type="term" value="F:metalloendopeptidase activity"/>
    <property type="evidence" value="ECO:0007669"/>
    <property type="project" value="InterPro"/>
</dbReference>
<comment type="cofactor">
    <cofactor evidence="1 11">
        <name>Zn(2+)</name>
        <dbReference type="ChEBI" id="CHEBI:29105"/>
    </cofactor>
</comment>
<evidence type="ECO:0000256" key="8">
    <source>
        <dbReference type="ARBA" id="ARBA00022989"/>
    </source>
</evidence>
<dbReference type="EMBL" id="DYZA01000230">
    <property type="protein sequence ID" value="HJD98189.1"/>
    <property type="molecule type" value="Genomic_DNA"/>
</dbReference>
<dbReference type="EC" id="3.4.24.-" evidence="11"/>
<dbReference type="AlphaFoldDB" id="A0A921AYF7"/>
<dbReference type="PANTHER" id="PTHR42837:SF2">
    <property type="entry name" value="MEMBRANE METALLOPROTEASE ARASP2, CHLOROPLASTIC-RELATED"/>
    <property type="match status" value="1"/>
</dbReference>
<gene>
    <name evidence="13" type="primary">rseP</name>
    <name evidence="13" type="ORF">K8W16_11155</name>
</gene>
<dbReference type="Pfam" id="PF02163">
    <property type="entry name" value="Peptidase_M50"/>
    <property type="match status" value="1"/>
</dbReference>
<dbReference type="PANTHER" id="PTHR42837">
    <property type="entry name" value="REGULATOR OF SIGMA-E PROTEASE RSEP"/>
    <property type="match status" value="1"/>
</dbReference>
<evidence type="ECO:0000256" key="7">
    <source>
        <dbReference type="ARBA" id="ARBA00022833"/>
    </source>
</evidence>
<sequence length="364" mass="39790">MQSLLHYLSYWDSALAVVLVFGGLIFFHELGHFLAFRAFKVGVITFSIGMGPKMCSFRRGKTEYRLSWLPFGGYVSGVGEYSDEVESLGFTQEEAVTSKPAWQRLIIAFAGPFMNLIIAWLIYWGLTMSMGLAVTLPQVGGIVQGSAAMEAGILPGDMITAIDDAPVDRWEQVPDTVGESGGRTLEVEVEREGKTLHFSLMPTRSERTNIFGETETAWLIGVQASGAVRYEEKGFLESAVLGLRQTWGMIDLTLTSVKKLVTGSVAADAVGGPILIAQMLGRQAEAGLAPLLMLTALISVNLGLLNLFPIPVLDGGSILFCIVEIIVRRPVPEKVQDWSMRVGASLLIALMVFATFNDVMRWFR</sequence>
<proteinExistence type="inferred from homology"/>
<dbReference type="CDD" id="cd23081">
    <property type="entry name" value="cpPDZ_EcRseP-like"/>
    <property type="match status" value="1"/>
</dbReference>
<evidence type="ECO:0000313" key="13">
    <source>
        <dbReference type="EMBL" id="HJD98189.1"/>
    </source>
</evidence>
<accession>A0A921AYF7</accession>
<comment type="caution">
    <text evidence="13">The sequence shown here is derived from an EMBL/GenBank/DDBJ whole genome shotgun (WGS) entry which is preliminary data.</text>
</comment>
<evidence type="ECO:0000256" key="2">
    <source>
        <dbReference type="ARBA" id="ARBA00004141"/>
    </source>
</evidence>
<dbReference type="GO" id="GO:0016020">
    <property type="term" value="C:membrane"/>
    <property type="evidence" value="ECO:0007669"/>
    <property type="project" value="UniProtKB-SubCell"/>
</dbReference>
<evidence type="ECO:0000256" key="10">
    <source>
        <dbReference type="ARBA" id="ARBA00023136"/>
    </source>
</evidence>
<evidence type="ECO:0000256" key="11">
    <source>
        <dbReference type="RuleBase" id="RU362031"/>
    </source>
</evidence>
<feature type="transmembrane region" description="Helical" evidence="11">
    <location>
        <begin position="339"/>
        <end position="356"/>
    </location>
</feature>
<keyword evidence="6 11" id="KW-0378">Hydrolase</keyword>
<evidence type="ECO:0000256" key="1">
    <source>
        <dbReference type="ARBA" id="ARBA00001947"/>
    </source>
</evidence>
<feature type="transmembrane region" description="Helical" evidence="11">
    <location>
        <begin position="7"/>
        <end position="27"/>
    </location>
</feature>
<evidence type="ECO:0000256" key="3">
    <source>
        <dbReference type="ARBA" id="ARBA00007931"/>
    </source>
</evidence>
<dbReference type="InterPro" id="IPR001478">
    <property type="entry name" value="PDZ"/>
</dbReference>
<comment type="similarity">
    <text evidence="3 11">Belongs to the peptidase M50B family.</text>
</comment>
<dbReference type="InterPro" id="IPR004387">
    <property type="entry name" value="Pept_M50_Zn"/>
</dbReference>
<dbReference type="NCBIfam" id="TIGR00054">
    <property type="entry name" value="RIP metalloprotease RseP"/>
    <property type="match status" value="1"/>
</dbReference>
<dbReference type="InterPro" id="IPR036034">
    <property type="entry name" value="PDZ_sf"/>
</dbReference>
<dbReference type="SUPFAM" id="SSF50156">
    <property type="entry name" value="PDZ domain-like"/>
    <property type="match status" value="1"/>
</dbReference>
<dbReference type="CDD" id="cd06163">
    <property type="entry name" value="S2P-M50_PDZ_RseP-like"/>
    <property type="match status" value="1"/>
</dbReference>
<reference evidence="13" key="2">
    <citation type="submission" date="2021-09" db="EMBL/GenBank/DDBJ databases">
        <authorList>
            <person name="Gilroy R."/>
        </authorList>
    </citation>
    <scope>NUCLEOTIDE SEQUENCE</scope>
    <source>
        <strain evidence="13">ChiGjej2B2-19336</strain>
    </source>
</reference>
<evidence type="ECO:0000259" key="12">
    <source>
        <dbReference type="SMART" id="SM00228"/>
    </source>
</evidence>
<comment type="subcellular location">
    <subcellularLocation>
        <location evidence="2">Membrane</location>
        <topology evidence="2">Multi-pass membrane protein</topology>
    </subcellularLocation>
</comment>
<feature type="transmembrane region" description="Helical" evidence="11">
    <location>
        <begin position="286"/>
        <end position="304"/>
    </location>
</feature>
<evidence type="ECO:0000256" key="9">
    <source>
        <dbReference type="ARBA" id="ARBA00023049"/>
    </source>
</evidence>
<name>A0A921AYF7_9BACT</name>
<keyword evidence="8 11" id="KW-1133">Transmembrane helix</keyword>
<keyword evidence="11" id="KW-0479">Metal-binding</keyword>
<dbReference type="GO" id="GO:0046872">
    <property type="term" value="F:metal ion binding"/>
    <property type="evidence" value="ECO:0007669"/>
    <property type="project" value="UniProtKB-KW"/>
</dbReference>
<feature type="domain" description="PDZ" evidence="12">
    <location>
        <begin position="122"/>
        <end position="193"/>
    </location>
</feature>
<dbReference type="InterPro" id="IPR041489">
    <property type="entry name" value="PDZ_6"/>
</dbReference>
<dbReference type="RefSeq" id="WP_304123735.1">
    <property type="nucleotide sequence ID" value="NZ_DYZA01000230.1"/>
</dbReference>
<evidence type="ECO:0000256" key="6">
    <source>
        <dbReference type="ARBA" id="ARBA00022801"/>
    </source>
</evidence>
<dbReference type="Pfam" id="PF17820">
    <property type="entry name" value="PDZ_6"/>
    <property type="match status" value="1"/>
</dbReference>
<reference evidence="13" key="1">
    <citation type="journal article" date="2021" name="PeerJ">
        <title>Extensive microbial diversity within the chicken gut microbiome revealed by metagenomics and culture.</title>
        <authorList>
            <person name="Gilroy R."/>
            <person name="Ravi A."/>
            <person name="Getino M."/>
            <person name="Pursley I."/>
            <person name="Horton D.L."/>
            <person name="Alikhan N.F."/>
            <person name="Baker D."/>
            <person name="Gharbi K."/>
            <person name="Hall N."/>
            <person name="Watson M."/>
            <person name="Adriaenssens E.M."/>
            <person name="Foster-Nyarko E."/>
            <person name="Jarju S."/>
            <person name="Secka A."/>
            <person name="Antonio M."/>
            <person name="Oren A."/>
            <person name="Chaudhuri R.R."/>
            <person name="La Ragione R."/>
            <person name="Hildebrand F."/>
            <person name="Pallen M.J."/>
        </authorList>
    </citation>
    <scope>NUCLEOTIDE SEQUENCE</scope>
    <source>
        <strain evidence="13">ChiGjej2B2-19336</strain>
    </source>
</reference>
<keyword evidence="9 11" id="KW-0482">Metalloprotease</keyword>
<protein>
    <recommendedName>
        <fullName evidence="11">Zinc metalloprotease</fullName>
        <ecNumber evidence="11">3.4.24.-</ecNumber>
    </recommendedName>
</protein>
<keyword evidence="4" id="KW-0645">Protease</keyword>
<keyword evidence="7 11" id="KW-0862">Zinc</keyword>
<keyword evidence="10 11" id="KW-0472">Membrane</keyword>
<dbReference type="Gene3D" id="2.30.42.10">
    <property type="match status" value="1"/>
</dbReference>
<dbReference type="Proteomes" id="UP000698963">
    <property type="component" value="Unassembled WGS sequence"/>
</dbReference>
<organism evidence="13 14">
    <name type="scientific">Mailhella massiliensis</name>
    <dbReference type="NCBI Taxonomy" id="1903261"/>
    <lineage>
        <taxon>Bacteria</taxon>
        <taxon>Pseudomonadati</taxon>
        <taxon>Thermodesulfobacteriota</taxon>
        <taxon>Desulfovibrionia</taxon>
        <taxon>Desulfovibrionales</taxon>
        <taxon>Desulfovibrionaceae</taxon>
        <taxon>Mailhella</taxon>
    </lineage>
</organism>
<dbReference type="InterPro" id="IPR008915">
    <property type="entry name" value="Peptidase_M50"/>
</dbReference>
<dbReference type="GO" id="GO:0006508">
    <property type="term" value="P:proteolysis"/>
    <property type="evidence" value="ECO:0007669"/>
    <property type="project" value="UniProtKB-KW"/>
</dbReference>
<evidence type="ECO:0000313" key="14">
    <source>
        <dbReference type="Proteomes" id="UP000698963"/>
    </source>
</evidence>